<feature type="compositionally biased region" description="Polar residues" evidence="1">
    <location>
        <begin position="350"/>
        <end position="359"/>
    </location>
</feature>
<evidence type="ECO:0000256" key="1">
    <source>
        <dbReference type="SAM" id="MobiDB-lite"/>
    </source>
</evidence>
<feature type="compositionally biased region" description="Low complexity" evidence="1">
    <location>
        <begin position="35"/>
        <end position="72"/>
    </location>
</feature>
<protein>
    <submittedName>
        <fullName evidence="3">Uncharacterized protein</fullName>
    </submittedName>
</protein>
<dbReference type="EMBL" id="WJXW01000017">
    <property type="protein sequence ID" value="KAF9729161.1"/>
    <property type="molecule type" value="Genomic_DNA"/>
</dbReference>
<reference evidence="3" key="1">
    <citation type="journal article" date="2020" name="Mol. Plant Microbe Interact.">
        <title>Genome Sequence of the Biocontrol Agent Coniothyrium minitans strain Conio (IMI 134523).</title>
        <authorList>
            <person name="Patel D."/>
            <person name="Shittu T.A."/>
            <person name="Baroncelli R."/>
            <person name="Muthumeenakshi S."/>
            <person name="Osborne T.H."/>
            <person name="Janganan T.K."/>
            <person name="Sreenivasaprasad S."/>
        </authorList>
    </citation>
    <scope>NUCLEOTIDE SEQUENCE</scope>
    <source>
        <strain evidence="3">Conio</strain>
    </source>
</reference>
<feature type="transmembrane region" description="Helical" evidence="2">
    <location>
        <begin position="261"/>
        <end position="282"/>
    </location>
</feature>
<gene>
    <name evidence="3" type="ORF">PMIN01_12851</name>
</gene>
<keyword evidence="2" id="KW-0472">Membrane</keyword>
<feature type="compositionally biased region" description="Polar residues" evidence="1">
    <location>
        <begin position="184"/>
        <end position="197"/>
    </location>
</feature>
<feature type="region of interest" description="Disordered" evidence="1">
    <location>
        <begin position="184"/>
        <end position="227"/>
    </location>
</feature>
<evidence type="ECO:0000313" key="4">
    <source>
        <dbReference type="Proteomes" id="UP000756921"/>
    </source>
</evidence>
<evidence type="ECO:0000313" key="3">
    <source>
        <dbReference type="EMBL" id="KAF9729161.1"/>
    </source>
</evidence>
<feature type="compositionally biased region" description="Low complexity" evidence="1">
    <location>
        <begin position="114"/>
        <end position="148"/>
    </location>
</feature>
<proteinExistence type="predicted"/>
<evidence type="ECO:0000256" key="2">
    <source>
        <dbReference type="SAM" id="Phobius"/>
    </source>
</evidence>
<sequence length="491" mass="52832">MGLYQRRRPSPIQIFPTRVRRQDSAAGQSPRSTKSPGLSSPESSGLPSPESSGLPSPESPKSSLSASPSPSSTFSISQAPPTQTAAPSRIISQAPTTEAPQSTAVPAPPPPPTARSSSSAQEQSRPSSSSSATQQPQQSSSPAAPTSTVRELSTVEERPSSSWTASSAPVSLPVLSLNATSTSQSTALLPPTASSSFAPRRTVSSPPSQTVSSSPLYGLEPSTTRSTFVPAQSELDGERQGLGRHRTEYHEGPIISKGAEAAAITLSIMGFVALIVGLVWFLRHRRRRRNESSMRHAEDAFNPGNSGSLHAPETAHIDYDGPPRSLAHMTKSSTSSTELFAGAPYERPETVSTNSNNSRIRAAPSIAPPQPTPNPFADPPRNKAYDQLRGRPRSTTLTDRGSWVGNPFKDPASERFDPFGELQEKARAERRKYVEEARREAEDRRRREDEQEYLEKERAGLSVPKRDDRKGSDVTVGGIGVLDRSGDGRWR</sequence>
<keyword evidence="2" id="KW-1133">Transmembrane helix</keyword>
<feature type="compositionally biased region" description="Polar residues" evidence="1">
    <location>
        <begin position="25"/>
        <end position="34"/>
    </location>
</feature>
<feature type="region of interest" description="Disordered" evidence="1">
    <location>
        <begin position="1"/>
        <end position="168"/>
    </location>
</feature>
<feature type="compositionally biased region" description="Basic and acidic residues" evidence="1">
    <location>
        <begin position="290"/>
        <end position="299"/>
    </location>
</feature>
<feature type="compositionally biased region" description="Basic and acidic residues" evidence="1">
    <location>
        <begin position="411"/>
        <end position="472"/>
    </location>
</feature>
<keyword evidence="2" id="KW-0812">Transmembrane</keyword>
<organism evidence="3 4">
    <name type="scientific">Paraphaeosphaeria minitans</name>
    <dbReference type="NCBI Taxonomy" id="565426"/>
    <lineage>
        <taxon>Eukaryota</taxon>
        <taxon>Fungi</taxon>
        <taxon>Dikarya</taxon>
        <taxon>Ascomycota</taxon>
        <taxon>Pezizomycotina</taxon>
        <taxon>Dothideomycetes</taxon>
        <taxon>Pleosporomycetidae</taxon>
        <taxon>Pleosporales</taxon>
        <taxon>Massarineae</taxon>
        <taxon>Didymosphaeriaceae</taxon>
        <taxon>Paraphaeosphaeria</taxon>
    </lineage>
</organism>
<feature type="region of interest" description="Disordered" evidence="1">
    <location>
        <begin position="347"/>
        <end position="491"/>
    </location>
</feature>
<dbReference type="OrthoDB" id="3798694at2759"/>
<feature type="compositionally biased region" description="Basic and acidic residues" evidence="1">
    <location>
        <begin position="380"/>
        <end position="389"/>
    </location>
</feature>
<comment type="caution">
    <text evidence="3">The sequence shown here is derived from an EMBL/GenBank/DDBJ whole genome shotgun (WGS) entry which is preliminary data.</text>
</comment>
<keyword evidence="4" id="KW-1185">Reference proteome</keyword>
<feature type="compositionally biased region" description="Polar residues" evidence="1">
    <location>
        <begin position="73"/>
        <end position="98"/>
    </location>
</feature>
<feature type="region of interest" description="Disordered" evidence="1">
    <location>
        <begin position="289"/>
        <end position="312"/>
    </location>
</feature>
<name>A0A9P6KK27_9PLEO</name>
<dbReference type="AlphaFoldDB" id="A0A9P6KK27"/>
<feature type="compositionally biased region" description="Pro residues" evidence="1">
    <location>
        <begin position="366"/>
        <end position="378"/>
    </location>
</feature>
<accession>A0A9P6KK27</accession>
<dbReference type="Proteomes" id="UP000756921">
    <property type="component" value="Unassembled WGS sequence"/>
</dbReference>
<feature type="compositionally biased region" description="Low complexity" evidence="1">
    <location>
        <begin position="202"/>
        <end position="215"/>
    </location>
</feature>